<evidence type="ECO:0000313" key="1">
    <source>
        <dbReference type="EnsemblPlants" id="OPUNC12G04150.1"/>
    </source>
</evidence>
<dbReference type="AlphaFoldDB" id="A0A0E0MK37"/>
<dbReference type="EnsemblPlants" id="OPUNC12G04150.1">
    <property type="protein sequence ID" value="OPUNC12G04150.1"/>
    <property type="gene ID" value="OPUNC12G04150"/>
</dbReference>
<reference evidence="1" key="1">
    <citation type="submission" date="2015-04" db="UniProtKB">
        <authorList>
            <consortium name="EnsemblPlants"/>
        </authorList>
    </citation>
    <scope>IDENTIFICATION</scope>
</reference>
<dbReference type="Gramene" id="OPUNC12G04150.1">
    <property type="protein sequence ID" value="OPUNC12G04150.1"/>
    <property type="gene ID" value="OPUNC12G04150"/>
</dbReference>
<sequence length="287" mass="31183">MDPDPDQATVMVLLDRRVPIVNEVTDVMKERGWSVYLDMEAISSACAGIMDWKELGKARERATLAEIRRVRADQAAAEAVIPRVVGVPGLSYFGLRLSSTRGPEMVDTSVAGADHNILALYVGRYRPGIPSAGGFYLVYDAWADSLSAIPPLPPSWALGGSIASGVLGVLRHALPSDYVLAEIVLTGDLPKATLWMCLSHCRRGALSISLLAFNMGGRCQRSAVPCAVATTASSDTQNTEQYMVGINVWRRQAFSMFKFPAESEGTSLPRIFPSNFSSYLNKVYYAI</sequence>
<accession>A0A0E0MK37</accession>
<name>A0A0E0MK37_ORYPU</name>
<proteinExistence type="predicted"/>
<organism evidence="1">
    <name type="scientific">Oryza punctata</name>
    <name type="common">Red rice</name>
    <dbReference type="NCBI Taxonomy" id="4537"/>
    <lineage>
        <taxon>Eukaryota</taxon>
        <taxon>Viridiplantae</taxon>
        <taxon>Streptophyta</taxon>
        <taxon>Embryophyta</taxon>
        <taxon>Tracheophyta</taxon>
        <taxon>Spermatophyta</taxon>
        <taxon>Magnoliopsida</taxon>
        <taxon>Liliopsida</taxon>
        <taxon>Poales</taxon>
        <taxon>Poaceae</taxon>
        <taxon>BOP clade</taxon>
        <taxon>Oryzoideae</taxon>
        <taxon>Oryzeae</taxon>
        <taxon>Oryzinae</taxon>
        <taxon>Oryza</taxon>
    </lineage>
</organism>
<reference evidence="1" key="2">
    <citation type="submission" date="2018-05" db="EMBL/GenBank/DDBJ databases">
        <title>OpunRS2 (Oryza punctata Reference Sequence Version 2).</title>
        <authorList>
            <person name="Zhang J."/>
            <person name="Kudrna D."/>
            <person name="Lee S."/>
            <person name="Talag J."/>
            <person name="Welchert J."/>
            <person name="Wing R.A."/>
        </authorList>
    </citation>
    <scope>NUCLEOTIDE SEQUENCE [LARGE SCALE GENOMIC DNA]</scope>
</reference>
<dbReference type="STRING" id="4537.A0A0E0MK37"/>
<keyword evidence="2" id="KW-1185">Reference proteome</keyword>
<protein>
    <submittedName>
        <fullName evidence="1">Uncharacterized protein</fullName>
    </submittedName>
</protein>
<evidence type="ECO:0000313" key="2">
    <source>
        <dbReference type="Proteomes" id="UP000026962"/>
    </source>
</evidence>
<dbReference type="Proteomes" id="UP000026962">
    <property type="component" value="Chromosome 12"/>
</dbReference>
<dbReference type="HOGENOM" id="CLU_971085_0_0_1"/>